<dbReference type="PROSITE" id="PS50240">
    <property type="entry name" value="TRYPSIN_DOM"/>
    <property type="match status" value="1"/>
</dbReference>
<name>A0A1W4WTX4_AGRPL</name>
<dbReference type="PROSITE" id="PS00134">
    <property type="entry name" value="TRYPSIN_HIS"/>
    <property type="match status" value="1"/>
</dbReference>
<dbReference type="InterPro" id="IPR043504">
    <property type="entry name" value="Peptidase_S1_PA_chymotrypsin"/>
</dbReference>
<dbReference type="PANTHER" id="PTHR24276">
    <property type="entry name" value="POLYSERASE-RELATED"/>
    <property type="match status" value="1"/>
</dbReference>
<dbReference type="GO" id="GO:0006508">
    <property type="term" value="P:proteolysis"/>
    <property type="evidence" value="ECO:0007669"/>
    <property type="project" value="UniProtKB-KW"/>
</dbReference>
<dbReference type="OrthoDB" id="10061449at2759"/>
<evidence type="ECO:0000256" key="1">
    <source>
        <dbReference type="ARBA" id="ARBA00007664"/>
    </source>
</evidence>
<feature type="chain" id="PRO_5010736402" evidence="7">
    <location>
        <begin position="20"/>
        <end position="316"/>
    </location>
</feature>
<organism evidence="9 10">
    <name type="scientific">Agrilus planipennis</name>
    <name type="common">Emerald ash borer</name>
    <name type="synonym">Agrilus marcopoli</name>
    <dbReference type="NCBI Taxonomy" id="224129"/>
    <lineage>
        <taxon>Eukaryota</taxon>
        <taxon>Metazoa</taxon>
        <taxon>Ecdysozoa</taxon>
        <taxon>Arthropoda</taxon>
        <taxon>Hexapoda</taxon>
        <taxon>Insecta</taxon>
        <taxon>Pterygota</taxon>
        <taxon>Neoptera</taxon>
        <taxon>Endopterygota</taxon>
        <taxon>Coleoptera</taxon>
        <taxon>Polyphaga</taxon>
        <taxon>Elateriformia</taxon>
        <taxon>Buprestoidea</taxon>
        <taxon>Buprestidae</taxon>
        <taxon>Agrilinae</taxon>
        <taxon>Agrilus</taxon>
    </lineage>
</organism>
<dbReference type="InterPro" id="IPR009003">
    <property type="entry name" value="Peptidase_S1_PA"/>
</dbReference>
<dbReference type="GeneID" id="108736135"/>
<dbReference type="Proteomes" id="UP000192223">
    <property type="component" value="Unplaced"/>
</dbReference>
<comment type="similarity">
    <text evidence="1">Belongs to the peptidase S1 family.</text>
</comment>
<dbReference type="InterPro" id="IPR001314">
    <property type="entry name" value="Peptidase_S1A"/>
</dbReference>
<evidence type="ECO:0000256" key="2">
    <source>
        <dbReference type="ARBA" id="ARBA00022670"/>
    </source>
</evidence>
<keyword evidence="3 6" id="KW-0378">Hydrolase</keyword>
<keyword evidence="9" id="KW-1185">Reference proteome</keyword>
<protein>
    <submittedName>
        <fullName evidence="10">Trypsin-1-like</fullName>
    </submittedName>
</protein>
<dbReference type="SUPFAM" id="SSF50494">
    <property type="entry name" value="Trypsin-like serine proteases"/>
    <property type="match status" value="1"/>
</dbReference>
<dbReference type="Gene3D" id="2.40.10.10">
    <property type="entry name" value="Trypsin-like serine proteases"/>
    <property type="match status" value="1"/>
</dbReference>
<dbReference type="AlphaFoldDB" id="A0A1W4WTX4"/>
<dbReference type="InterPro" id="IPR018114">
    <property type="entry name" value="TRYPSIN_HIS"/>
</dbReference>
<evidence type="ECO:0000313" key="9">
    <source>
        <dbReference type="Proteomes" id="UP000192223"/>
    </source>
</evidence>
<keyword evidence="7" id="KW-0732">Signal</keyword>
<keyword evidence="4 6" id="KW-0720">Serine protease</keyword>
<dbReference type="PANTHER" id="PTHR24276:SF95">
    <property type="entry name" value="PEPTIDASE S1 DOMAIN-CONTAINING PROTEIN"/>
    <property type="match status" value="1"/>
</dbReference>
<dbReference type="InParanoid" id="A0A1W4WTX4"/>
<dbReference type="Pfam" id="PF00089">
    <property type="entry name" value="Trypsin"/>
    <property type="match status" value="1"/>
</dbReference>
<dbReference type="PRINTS" id="PR00722">
    <property type="entry name" value="CHYMOTRYPSIN"/>
</dbReference>
<dbReference type="InterPro" id="IPR050430">
    <property type="entry name" value="Peptidase_S1"/>
</dbReference>
<gene>
    <name evidence="10" type="primary">LOC108736135</name>
</gene>
<evidence type="ECO:0000256" key="7">
    <source>
        <dbReference type="SAM" id="SignalP"/>
    </source>
</evidence>
<reference evidence="10" key="1">
    <citation type="submission" date="2025-08" db="UniProtKB">
        <authorList>
            <consortium name="RefSeq"/>
        </authorList>
    </citation>
    <scope>IDENTIFICATION</scope>
    <source>
        <tissue evidence="10">Entire body</tissue>
    </source>
</reference>
<evidence type="ECO:0000256" key="3">
    <source>
        <dbReference type="ARBA" id="ARBA00022801"/>
    </source>
</evidence>
<dbReference type="CDD" id="cd00190">
    <property type="entry name" value="Tryp_SPc"/>
    <property type="match status" value="1"/>
</dbReference>
<dbReference type="SMART" id="SM00020">
    <property type="entry name" value="Tryp_SPc"/>
    <property type="match status" value="1"/>
</dbReference>
<dbReference type="GO" id="GO:0004252">
    <property type="term" value="F:serine-type endopeptidase activity"/>
    <property type="evidence" value="ECO:0007669"/>
    <property type="project" value="InterPro"/>
</dbReference>
<dbReference type="FunFam" id="2.40.10.10:FF:000004">
    <property type="entry name" value="Tryptase gamma 1"/>
    <property type="match status" value="1"/>
</dbReference>
<evidence type="ECO:0000256" key="6">
    <source>
        <dbReference type="RuleBase" id="RU363034"/>
    </source>
</evidence>
<evidence type="ECO:0000259" key="8">
    <source>
        <dbReference type="PROSITE" id="PS50240"/>
    </source>
</evidence>
<feature type="signal peptide" evidence="7">
    <location>
        <begin position="1"/>
        <end position="19"/>
    </location>
</feature>
<dbReference type="PROSITE" id="PS00135">
    <property type="entry name" value="TRYPSIN_SER"/>
    <property type="match status" value="1"/>
</dbReference>
<keyword evidence="5" id="KW-1015">Disulfide bond</keyword>
<dbReference type="KEGG" id="apln:108736135"/>
<keyword evidence="2 6" id="KW-0645">Protease</keyword>
<evidence type="ECO:0000256" key="4">
    <source>
        <dbReference type="ARBA" id="ARBA00022825"/>
    </source>
</evidence>
<accession>A0A1W4WTX4</accession>
<sequence length="316" mass="35846">MVSLAFLLYCSLFCVTENATENWQGFSQYWNESIEKWNGVNRYWNQTESEKETVQNNTTIHDSILEVGIVFDNTFVDRSGKITKGKMASEFQFPYMVSVQYKGLIFTYHVCGGAIVTRFYVLTAAHCVEEEREYIVEAGLLNFEQNDNETQQREIAERQLHEQFTKNPRYVQHDIALLRLKSPFQWTQSVRPVKLPAFYAEFDGKAVVCGWGRTERGVESTWLRYLDVDLLSTDECNAEITKVGDSSRALDTNLCSSGSSGTSACFGDSGSPLVQDDVLIGLVSWGIGSCGKLSEPTVYTKCSNYINWIESRLTFT</sequence>
<evidence type="ECO:0000256" key="5">
    <source>
        <dbReference type="ARBA" id="ARBA00023157"/>
    </source>
</evidence>
<dbReference type="RefSeq" id="XP_018323947.1">
    <property type="nucleotide sequence ID" value="XM_018468445.1"/>
</dbReference>
<dbReference type="STRING" id="224129.A0A1W4WTX4"/>
<dbReference type="InterPro" id="IPR033116">
    <property type="entry name" value="TRYPSIN_SER"/>
</dbReference>
<dbReference type="InterPro" id="IPR001254">
    <property type="entry name" value="Trypsin_dom"/>
</dbReference>
<feature type="domain" description="Peptidase S1" evidence="8">
    <location>
        <begin position="82"/>
        <end position="314"/>
    </location>
</feature>
<evidence type="ECO:0000313" key="10">
    <source>
        <dbReference type="RefSeq" id="XP_018323947.1"/>
    </source>
</evidence>
<proteinExistence type="inferred from homology"/>